<protein>
    <submittedName>
        <fullName evidence="2">Uncharacterized protein</fullName>
    </submittedName>
</protein>
<sequence length="100" mass="10797">MDIPSYTERGEADSIPNLHPSQRSPSHYTNTNTNTNAAATEDNVTTTILGTPTSTSSFSDRIGSFVGSCSRTSLMYMAENVTVSNPTGNYKLCQATARRK</sequence>
<evidence type="ECO:0000313" key="3">
    <source>
        <dbReference type="Proteomes" id="UP000078561"/>
    </source>
</evidence>
<feature type="compositionally biased region" description="Low complexity" evidence="1">
    <location>
        <begin position="29"/>
        <end position="44"/>
    </location>
</feature>
<gene>
    <name evidence="2" type="primary">ABSGL_09325.1 scaffold 11175</name>
</gene>
<dbReference type="STRING" id="4829.A0A168Q453"/>
<dbReference type="EMBL" id="LT554202">
    <property type="protein sequence ID" value="SAM03484.1"/>
    <property type="molecule type" value="Genomic_DNA"/>
</dbReference>
<name>A0A168Q453_ABSGL</name>
<evidence type="ECO:0000256" key="1">
    <source>
        <dbReference type="SAM" id="MobiDB-lite"/>
    </source>
</evidence>
<dbReference type="OrthoDB" id="10550975at2759"/>
<dbReference type="AlphaFoldDB" id="A0A168Q453"/>
<proteinExistence type="predicted"/>
<dbReference type="Proteomes" id="UP000078561">
    <property type="component" value="Unassembled WGS sequence"/>
</dbReference>
<dbReference type="InParanoid" id="A0A168Q453"/>
<evidence type="ECO:0000313" key="2">
    <source>
        <dbReference type="EMBL" id="SAM03484.1"/>
    </source>
</evidence>
<reference evidence="2" key="1">
    <citation type="submission" date="2016-04" db="EMBL/GenBank/DDBJ databases">
        <authorList>
            <person name="Evans L.H."/>
            <person name="Alamgir A."/>
            <person name="Owens N."/>
            <person name="Weber N.D."/>
            <person name="Virtaneva K."/>
            <person name="Barbian K."/>
            <person name="Babar A."/>
            <person name="Rosenke K."/>
        </authorList>
    </citation>
    <scope>NUCLEOTIDE SEQUENCE [LARGE SCALE GENOMIC DNA]</scope>
    <source>
        <strain evidence="2">CBS 101.48</strain>
    </source>
</reference>
<organism evidence="2">
    <name type="scientific">Absidia glauca</name>
    <name type="common">Pin mould</name>
    <dbReference type="NCBI Taxonomy" id="4829"/>
    <lineage>
        <taxon>Eukaryota</taxon>
        <taxon>Fungi</taxon>
        <taxon>Fungi incertae sedis</taxon>
        <taxon>Mucoromycota</taxon>
        <taxon>Mucoromycotina</taxon>
        <taxon>Mucoromycetes</taxon>
        <taxon>Mucorales</taxon>
        <taxon>Cunninghamellaceae</taxon>
        <taxon>Absidia</taxon>
    </lineage>
</organism>
<keyword evidence="3" id="KW-1185">Reference proteome</keyword>
<feature type="region of interest" description="Disordered" evidence="1">
    <location>
        <begin position="1"/>
        <end position="44"/>
    </location>
</feature>
<accession>A0A168Q453</accession>
<feature type="compositionally biased region" description="Polar residues" evidence="1">
    <location>
        <begin position="19"/>
        <end position="28"/>
    </location>
</feature>